<feature type="region of interest" description="Disordered" evidence="1">
    <location>
        <begin position="1"/>
        <end position="68"/>
    </location>
</feature>
<proteinExistence type="predicted"/>
<feature type="non-terminal residue" evidence="2">
    <location>
        <position position="1"/>
    </location>
</feature>
<gene>
    <name evidence="2" type="ORF">scyTo_0019842</name>
</gene>
<feature type="compositionally biased region" description="Basic and acidic residues" evidence="1">
    <location>
        <begin position="53"/>
        <end position="68"/>
    </location>
</feature>
<evidence type="ECO:0000256" key="1">
    <source>
        <dbReference type="SAM" id="MobiDB-lite"/>
    </source>
</evidence>
<sequence length="68" mass="7833">VPECEFGSAESEEKSRLDTDPLSTTLRRADRTEAGGDRRLIHNLTPSKANIRSPERERERERERPVLD</sequence>
<dbReference type="AlphaFoldDB" id="A0A401PSL5"/>
<organism evidence="2 3">
    <name type="scientific">Scyliorhinus torazame</name>
    <name type="common">Cloudy catshark</name>
    <name type="synonym">Catulus torazame</name>
    <dbReference type="NCBI Taxonomy" id="75743"/>
    <lineage>
        <taxon>Eukaryota</taxon>
        <taxon>Metazoa</taxon>
        <taxon>Chordata</taxon>
        <taxon>Craniata</taxon>
        <taxon>Vertebrata</taxon>
        <taxon>Chondrichthyes</taxon>
        <taxon>Elasmobranchii</taxon>
        <taxon>Galeomorphii</taxon>
        <taxon>Galeoidea</taxon>
        <taxon>Carcharhiniformes</taxon>
        <taxon>Scyliorhinidae</taxon>
        <taxon>Scyliorhinus</taxon>
    </lineage>
</organism>
<accession>A0A401PSL5</accession>
<feature type="compositionally biased region" description="Basic and acidic residues" evidence="1">
    <location>
        <begin position="27"/>
        <end position="40"/>
    </location>
</feature>
<keyword evidence="3" id="KW-1185">Reference proteome</keyword>
<dbReference type="EMBL" id="BFAA01015202">
    <property type="protein sequence ID" value="GCB76098.1"/>
    <property type="molecule type" value="Genomic_DNA"/>
</dbReference>
<comment type="caution">
    <text evidence="2">The sequence shown here is derived from an EMBL/GenBank/DDBJ whole genome shotgun (WGS) entry which is preliminary data.</text>
</comment>
<reference evidence="2 3" key="1">
    <citation type="journal article" date="2018" name="Nat. Ecol. Evol.">
        <title>Shark genomes provide insights into elasmobranch evolution and the origin of vertebrates.</title>
        <authorList>
            <person name="Hara Y"/>
            <person name="Yamaguchi K"/>
            <person name="Onimaru K"/>
            <person name="Kadota M"/>
            <person name="Koyanagi M"/>
            <person name="Keeley SD"/>
            <person name="Tatsumi K"/>
            <person name="Tanaka K"/>
            <person name="Motone F"/>
            <person name="Kageyama Y"/>
            <person name="Nozu R"/>
            <person name="Adachi N"/>
            <person name="Nishimura O"/>
            <person name="Nakagawa R"/>
            <person name="Tanegashima C"/>
            <person name="Kiyatake I"/>
            <person name="Matsumoto R"/>
            <person name="Murakumo K"/>
            <person name="Nishida K"/>
            <person name="Terakita A"/>
            <person name="Kuratani S"/>
            <person name="Sato K"/>
            <person name="Hyodo S Kuraku.S."/>
        </authorList>
    </citation>
    <scope>NUCLEOTIDE SEQUENCE [LARGE SCALE GENOMIC DNA]</scope>
</reference>
<evidence type="ECO:0000313" key="3">
    <source>
        <dbReference type="Proteomes" id="UP000288216"/>
    </source>
</evidence>
<name>A0A401PSL5_SCYTO</name>
<evidence type="ECO:0000313" key="2">
    <source>
        <dbReference type="EMBL" id="GCB76098.1"/>
    </source>
</evidence>
<protein>
    <submittedName>
        <fullName evidence="2">Uncharacterized protein</fullName>
    </submittedName>
</protein>
<dbReference type="Proteomes" id="UP000288216">
    <property type="component" value="Unassembled WGS sequence"/>
</dbReference>